<keyword evidence="2" id="KW-0812">Transmembrane</keyword>
<feature type="chain" id="PRO_5042996818" description="Neural proliferation differentiation and control protein 1" evidence="3">
    <location>
        <begin position="20"/>
        <end position="262"/>
    </location>
</feature>
<evidence type="ECO:0000313" key="4">
    <source>
        <dbReference type="EMBL" id="KAK6196180.1"/>
    </source>
</evidence>
<dbReference type="PANTHER" id="PTHR23352:SF2">
    <property type="entry name" value="NEURAL PROLIFERATION DIFFERENTIATION AND CONTROL PROTEIN 1"/>
    <property type="match status" value="1"/>
</dbReference>
<reference evidence="4 5" key="1">
    <citation type="submission" date="2024-01" db="EMBL/GenBank/DDBJ databases">
        <title>The genome of the rayed Mediterranean limpet Patella caerulea (Linnaeus, 1758).</title>
        <authorList>
            <person name="Anh-Thu Weber A."/>
            <person name="Halstead-Nussloch G."/>
        </authorList>
    </citation>
    <scope>NUCLEOTIDE SEQUENCE [LARGE SCALE GENOMIC DNA]</scope>
    <source>
        <strain evidence="4">AATW-2023a</strain>
        <tissue evidence="4">Whole specimen</tissue>
    </source>
</reference>
<keyword evidence="2" id="KW-1133">Transmembrane helix</keyword>
<evidence type="ECO:0000313" key="5">
    <source>
        <dbReference type="Proteomes" id="UP001347796"/>
    </source>
</evidence>
<gene>
    <name evidence="4" type="ORF">SNE40_001454</name>
</gene>
<feature type="region of interest" description="Disordered" evidence="1">
    <location>
        <begin position="57"/>
        <end position="112"/>
    </location>
</feature>
<accession>A0AAN8QB64</accession>
<feature type="region of interest" description="Disordered" evidence="1">
    <location>
        <begin position="203"/>
        <end position="262"/>
    </location>
</feature>
<dbReference type="GO" id="GO:0016020">
    <property type="term" value="C:membrane"/>
    <property type="evidence" value="ECO:0007669"/>
    <property type="project" value="InterPro"/>
</dbReference>
<dbReference type="Proteomes" id="UP001347796">
    <property type="component" value="Unassembled WGS sequence"/>
</dbReference>
<dbReference type="EMBL" id="JAZGQO010000001">
    <property type="protein sequence ID" value="KAK6196180.1"/>
    <property type="molecule type" value="Genomic_DNA"/>
</dbReference>
<feature type="compositionally biased region" description="Acidic residues" evidence="1">
    <location>
        <begin position="211"/>
        <end position="223"/>
    </location>
</feature>
<organism evidence="4 5">
    <name type="scientific">Patella caerulea</name>
    <name type="common">Rayed Mediterranean limpet</name>
    <dbReference type="NCBI Taxonomy" id="87958"/>
    <lineage>
        <taxon>Eukaryota</taxon>
        <taxon>Metazoa</taxon>
        <taxon>Spiralia</taxon>
        <taxon>Lophotrochozoa</taxon>
        <taxon>Mollusca</taxon>
        <taxon>Gastropoda</taxon>
        <taxon>Patellogastropoda</taxon>
        <taxon>Patelloidea</taxon>
        <taxon>Patellidae</taxon>
        <taxon>Patella</taxon>
    </lineage>
</organism>
<dbReference type="AlphaFoldDB" id="A0AAN8QB64"/>
<comment type="caution">
    <text evidence="4">The sequence shown here is derived from an EMBL/GenBank/DDBJ whole genome shotgun (WGS) entry which is preliminary data.</text>
</comment>
<evidence type="ECO:0000256" key="3">
    <source>
        <dbReference type="SAM" id="SignalP"/>
    </source>
</evidence>
<keyword evidence="2" id="KW-0472">Membrane</keyword>
<evidence type="ECO:0000256" key="2">
    <source>
        <dbReference type="SAM" id="Phobius"/>
    </source>
</evidence>
<keyword evidence="3" id="KW-0732">Signal</keyword>
<evidence type="ECO:0008006" key="6">
    <source>
        <dbReference type="Google" id="ProtNLM"/>
    </source>
</evidence>
<name>A0AAN8QB64_PATCE</name>
<keyword evidence="5" id="KW-1185">Reference proteome</keyword>
<dbReference type="PANTHER" id="PTHR23352">
    <property type="entry name" value="NEURAL PROLIFERATION DIFFERENTIATION AND CONTROL PROTEIN-1 NPDC-1 PROTEIN"/>
    <property type="match status" value="1"/>
</dbReference>
<feature type="compositionally biased region" description="Low complexity" evidence="1">
    <location>
        <begin position="94"/>
        <end position="104"/>
    </location>
</feature>
<evidence type="ECO:0000256" key="1">
    <source>
        <dbReference type="SAM" id="MobiDB-lite"/>
    </source>
</evidence>
<dbReference type="InterPro" id="IPR009635">
    <property type="entry name" value="NPDC1"/>
</dbReference>
<proteinExistence type="predicted"/>
<feature type="transmembrane region" description="Helical" evidence="2">
    <location>
        <begin position="120"/>
        <end position="145"/>
    </location>
</feature>
<protein>
    <recommendedName>
        <fullName evidence="6">Neural proliferation differentiation and control protein 1</fullName>
    </recommendedName>
</protein>
<sequence length="262" mass="28064">MSWQLILAGLLLTIPNCLTGIGANFASRSKEVPEYLILQHLIDDAGASHTSIQEIKKDVLEPGTSDTDGNTEADPVKHTDSPKVNQTDKPPVPGQAQPQVQHPGDGNAGLGSTGTPTSGVLFIVIVAACSVAGLVGLIMAGVCWFKLNRNAKASSDVEYPAYGVTGPNKDRVPSPGDRKLAQSAQMYHYQHQKQQMIAMEKANGEMKHDASEDESEEENEEGDYTVYECPGLAPTGEMEVKNPLFSEDTPVAPGPDDHKDQD</sequence>
<feature type="signal peptide" evidence="3">
    <location>
        <begin position="1"/>
        <end position="19"/>
    </location>
</feature>
<dbReference type="Pfam" id="PF06809">
    <property type="entry name" value="NPDC1"/>
    <property type="match status" value="1"/>
</dbReference>